<organism evidence="1 2">
    <name type="scientific">Desulfofervidus auxilii</name>
    <dbReference type="NCBI Taxonomy" id="1621989"/>
    <lineage>
        <taxon>Bacteria</taxon>
        <taxon>Pseudomonadati</taxon>
        <taxon>Thermodesulfobacteriota</taxon>
        <taxon>Candidatus Desulfofervidia</taxon>
        <taxon>Candidatus Desulfofervidales</taxon>
        <taxon>Candidatus Desulfofervidaceae</taxon>
        <taxon>Candidatus Desulfofervidus</taxon>
    </lineage>
</organism>
<accession>A0A7U4TI69</accession>
<dbReference type="Proteomes" id="UP000070560">
    <property type="component" value="Chromosome"/>
</dbReference>
<sequence>MRALYYPYLILDGKTANNLVSWFGELFLLTPVALRSHLHIPQVKFIDPLPETWRQRFGGILTEYRLFSQMYTDRSFLEYLKHAHPFLEDEESPSVLRQFLKGKEKKGEELPKQVIATLFLYLANEYQEQILDVYKRLQEVKKQEEMLKSILEPSSELNIGEITSLTIDYRHPEEDLRNWMDKVFKAWAFLIPAEEEFPIFITDDELAHQHLKHALKDTSHFIYNIYLPANGDEALWGDLIEIPFTSDFESWAEKLFSFYKKPTEDTHPLEIIFLPCLSPKDVFLWITEKKEIIKRKKNGLFILWQDKE</sequence>
<gene>
    <name evidence="1" type="ORF">HS1_001171</name>
</gene>
<proteinExistence type="predicted"/>
<dbReference type="EMBL" id="CP013015">
    <property type="protein sequence ID" value="AMM40975.1"/>
    <property type="molecule type" value="Genomic_DNA"/>
</dbReference>
<dbReference type="AlphaFoldDB" id="A0A7U4TI69"/>
<keyword evidence="2" id="KW-1185">Reference proteome</keyword>
<dbReference type="RefSeq" id="WP_066062260.1">
    <property type="nucleotide sequence ID" value="NZ_CP013015.1"/>
</dbReference>
<evidence type="ECO:0000313" key="2">
    <source>
        <dbReference type="Proteomes" id="UP000070560"/>
    </source>
</evidence>
<evidence type="ECO:0000313" key="1">
    <source>
        <dbReference type="EMBL" id="AMM40975.1"/>
    </source>
</evidence>
<name>A0A7U4TI69_DESA2</name>
<protein>
    <submittedName>
        <fullName evidence="1">Uncharacterized protein</fullName>
    </submittedName>
</protein>
<reference evidence="1 2" key="1">
    <citation type="submission" date="2015-10" db="EMBL/GenBank/DDBJ databases">
        <title>Candidatus Desulfofervidus auxilii, a hydrogenotrophic sulfate-reducing bacterium involved in the thermophilic anaerobic oxidation of methane.</title>
        <authorList>
            <person name="Krukenberg V."/>
            <person name="Richter M."/>
            <person name="Wegener G."/>
        </authorList>
    </citation>
    <scope>NUCLEOTIDE SEQUENCE [LARGE SCALE GENOMIC DNA]</scope>
    <source>
        <strain evidence="1 2">HS1</strain>
    </source>
</reference>
<dbReference type="KEGG" id="daw:HS1_001171"/>